<evidence type="ECO:0000313" key="2">
    <source>
        <dbReference type="WBParaSite" id="Csp11.Scaffold629.g11410.t1"/>
    </source>
</evidence>
<accession>A0A1I7TSS9</accession>
<dbReference type="WBParaSite" id="Csp11.Scaffold629.g11410.t1">
    <property type="protein sequence ID" value="Csp11.Scaffold629.g11410.t1"/>
    <property type="gene ID" value="Csp11.Scaffold629.g11410"/>
</dbReference>
<protein>
    <submittedName>
        <fullName evidence="2">Uncharacterized protein</fullName>
    </submittedName>
</protein>
<dbReference type="Gene3D" id="2.40.128.20">
    <property type="match status" value="1"/>
</dbReference>
<name>A0A1I7TSS9_9PELO</name>
<dbReference type="SUPFAM" id="SSF50814">
    <property type="entry name" value="Lipocalins"/>
    <property type="match status" value="1"/>
</dbReference>
<sequence>MSTNSDEEINESFEYFDESELSFGDKEAKKSVDEEIKTSGVELPIILNEMKNIRIENQKLKVDNAEIKGKLDEILRLLKSKSTSESIVSREPFSRIQAVVSKRFVIADEDTNIENISLGNELRSEFPIELEINGEWKLVESKNVDEFLVSQRDIFPFEVSRIRHSNICFEVEQYELRTCNQLNGRLNLETHFFGFENADKVVFYVKNNKLISEQKRKNAGGEAEEVFSRIERFIEDGKLRVIWERNGFVCERIYKKLEDWSSETNPFDNSHR</sequence>
<organism evidence="1 2">
    <name type="scientific">Caenorhabditis tropicalis</name>
    <dbReference type="NCBI Taxonomy" id="1561998"/>
    <lineage>
        <taxon>Eukaryota</taxon>
        <taxon>Metazoa</taxon>
        <taxon>Ecdysozoa</taxon>
        <taxon>Nematoda</taxon>
        <taxon>Chromadorea</taxon>
        <taxon>Rhabditida</taxon>
        <taxon>Rhabditina</taxon>
        <taxon>Rhabditomorpha</taxon>
        <taxon>Rhabditoidea</taxon>
        <taxon>Rhabditidae</taxon>
        <taxon>Peloderinae</taxon>
        <taxon>Caenorhabditis</taxon>
    </lineage>
</organism>
<dbReference type="eggNOG" id="ENOG502TISX">
    <property type="taxonomic scope" value="Eukaryota"/>
</dbReference>
<dbReference type="AlphaFoldDB" id="A0A1I7TSS9"/>
<proteinExistence type="predicted"/>
<reference evidence="2" key="1">
    <citation type="submission" date="2016-11" db="UniProtKB">
        <authorList>
            <consortium name="WormBaseParasite"/>
        </authorList>
    </citation>
    <scope>IDENTIFICATION</scope>
</reference>
<dbReference type="Proteomes" id="UP000095282">
    <property type="component" value="Unplaced"/>
</dbReference>
<dbReference type="InterPro" id="IPR012674">
    <property type="entry name" value="Calycin"/>
</dbReference>
<evidence type="ECO:0000313" key="1">
    <source>
        <dbReference type="Proteomes" id="UP000095282"/>
    </source>
</evidence>
<keyword evidence="1" id="KW-1185">Reference proteome</keyword>